<feature type="domain" description="BioF2-like acetyltransferase" evidence="1">
    <location>
        <begin position="200"/>
        <end position="341"/>
    </location>
</feature>
<organism evidence="2 3">
    <name type="scientific">Streptomyces hebeiensis</name>
    <dbReference type="NCBI Taxonomy" id="229486"/>
    <lineage>
        <taxon>Bacteria</taxon>
        <taxon>Bacillati</taxon>
        <taxon>Actinomycetota</taxon>
        <taxon>Actinomycetes</taxon>
        <taxon>Kitasatosporales</taxon>
        <taxon>Streptomycetaceae</taxon>
        <taxon>Streptomyces</taxon>
    </lineage>
</organism>
<dbReference type="Gene3D" id="3.40.630.30">
    <property type="match status" value="1"/>
</dbReference>
<dbReference type="EMBL" id="BAAAKV010000084">
    <property type="protein sequence ID" value="GAA1196767.1"/>
    <property type="molecule type" value="Genomic_DNA"/>
</dbReference>
<reference evidence="3" key="1">
    <citation type="journal article" date="2019" name="Int. J. Syst. Evol. Microbiol.">
        <title>The Global Catalogue of Microorganisms (GCM) 10K type strain sequencing project: providing services to taxonomists for standard genome sequencing and annotation.</title>
        <authorList>
            <consortium name="The Broad Institute Genomics Platform"/>
            <consortium name="The Broad Institute Genome Sequencing Center for Infectious Disease"/>
            <person name="Wu L."/>
            <person name="Ma J."/>
        </authorList>
    </citation>
    <scope>NUCLEOTIDE SEQUENCE [LARGE SCALE GENOMIC DNA]</scope>
    <source>
        <strain evidence="3">JCM 12696</strain>
    </source>
</reference>
<protein>
    <submittedName>
        <fullName evidence="2">GNAT family N-acetyltransferase</fullName>
    </submittedName>
</protein>
<evidence type="ECO:0000313" key="2">
    <source>
        <dbReference type="EMBL" id="GAA1196767.1"/>
    </source>
</evidence>
<evidence type="ECO:0000313" key="3">
    <source>
        <dbReference type="Proteomes" id="UP001501371"/>
    </source>
</evidence>
<accession>A0ABP4FRA6</accession>
<dbReference type="Proteomes" id="UP001501371">
    <property type="component" value="Unassembled WGS sequence"/>
</dbReference>
<gene>
    <name evidence="2" type="ORF">GCM10009654_62130</name>
</gene>
<dbReference type="SUPFAM" id="SSF55729">
    <property type="entry name" value="Acyl-CoA N-acyltransferases (Nat)"/>
    <property type="match status" value="1"/>
</dbReference>
<dbReference type="InterPro" id="IPR038740">
    <property type="entry name" value="BioF2-like_GNAT_dom"/>
</dbReference>
<name>A0ABP4FRA6_9ACTN</name>
<sequence>MNVPLHVRSNGAQDDAQSAVRNGVRDGVRHGVRGAAHIRVIAPGELSEADAEAWRALRARSGAPANPFMEPEFTRAVGRVRPSARVAVLRADEDEGTDGAHGSGPAGFFPYEKGPLGHGRAIGFGVSDTQGAVLRPGLELPTAALLRACSLAAWDFDNLEAGQELFVPDAAVEFESSVIELGEGYEAYETGLRERSPKFYRTTTAKERKLGRREGEVRFVLDERDPAALRTLMAWKSAQYRRTGRRDRFAKEWISDLVRQLAHTRAPGCSGLLSVLYVAGRPVAAHFGLRSRTVLSCWFPAYDPEFAKFSPGLILHLRMAEAAAREGVTMLDLGRGSAEYKDALKTGSLRVYEGSSVRPGARAALSWLAREPARRAHGFVRDRPKLAGYAQRALKRVGRLRDR</sequence>
<dbReference type="Pfam" id="PF13480">
    <property type="entry name" value="Acetyltransf_6"/>
    <property type="match status" value="1"/>
</dbReference>
<proteinExistence type="predicted"/>
<evidence type="ECO:0000259" key="1">
    <source>
        <dbReference type="Pfam" id="PF13480"/>
    </source>
</evidence>
<dbReference type="InterPro" id="IPR016181">
    <property type="entry name" value="Acyl_CoA_acyltransferase"/>
</dbReference>
<keyword evidence="3" id="KW-1185">Reference proteome</keyword>
<comment type="caution">
    <text evidence="2">The sequence shown here is derived from an EMBL/GenBank/DDBJ whole genome shotgun (WGS) entry which is preliminary data.</text>
</comment>